<evidence type="ECO:0000313" key="1">
    <source>
        <dbReference type="EMBL" id="PVH48433.1"/>
    </source>
</evidence>
<dbReference type="Gramene" id="PVH48433">
    <property type="protein sequence ID" value="PVH48433"/>
    <property type="gene ID" value="PAHAL_4G328600"/>
</dbReference>
<protein>
    <submittedName>
        <fullName evidence="1">Uncharacterized protein</fullName>
    </submittedName>
</protein>
<dbReference type="EMBL" id="CM008049">
    <property type="protein sequence ID" value="PVH48433.1"/>
    <property type="molecule type" value="Genomic_DNA"/>
</dbReference>
<proteinExistence type="predicted"/>
<organism evidence="1">
    <name type="scientific">Panicum hallii</name>
    <dbReference type="NCBI Taxonomy" id="206008"/>
    <lineage>
        <taxon>Eukaryota</taxon>
        <taxon>Viridiplantae</taxon>
        <taxon>Streptophyta</taxon>
        <taxon>Embryophyta</taxon>
        <taxon>Tracheophyta</taxon>
        <taxon>Spermatophyta</taxon>
        <taxon>Magnoliopsida</taxon>
        <taxon>Liliopsida</taxon>
        <taxon>Poales</taxon>
        <taxon>Poaceae</taxon>
        <taxon>PACMAD clade</taxon>
        <taxon>Panicoideae</taxon>
        <taxon>Panicodae</taxon>
        <taxon>Paniceae</taxon>
        <taxon>Panicinae</taxon>
        <taxon>Panicum</taxon>
        <taxon>Panicum sect. Panicum</taxon>
    </lineage>
</organism>
<accession>A0A2T8JES7</accession>
<sequence>MEPRGPWAAHRIPAASATKNLLELSCNFLSTARPPRRSLIGSAQSSPRPPPAEFAVDRACPRRSAPAQIIWMVRPGQLDLISPAYLPIYDSRRPSSLQFDRLVKMKLDLAARIKQPLDLHIIDYLVNSVAQAMICKKN</sequence>
<name>A0A2T8JES7_9POAL</name>
<reference evidence="1" key="1">
    <citation type="submission" date="2018-04" db="EMBL/GenBank/DDBJ databases">
        <title>WGS assembly of Panicum hallii.</title>
        <authorList>
            <person name="Lovell J."/>
            <person name="Jenkins J."/>
            <person name="Lowry D."/>
            <person name="Mamidi S."/>
            <person name="Sreedasyam A."/>
            <person name="Weng X."/>
            <person name="Barry K."/>
            <person name="Bonette J."/>
            <person name="Campitelli B."/>
            <person name="Daum C."/>
            <person name="Gordon S."/>
            <person name="Gould B."/>
            <person name="Lipzen A."/>
            <person name="Macqueen A."/>
            <person name="Palacio-Mejia J."/>
            <person name="Plott C."/>
            <person name="Shakirov E."/>
            <person name="Shu S."/>
            <person name="Yoshinaga Y."/>
            <person name="Zane M."/>
            <person name="Rokhsar D."/>
            <person name="Grimwood J."/>
            <person name="Schmutz J."/>
            <person name="Juenger T."/>
        </authorList>
    </citation>
    <scope>NUCLEOTIDE SEQUENCE [LARGE SCALE GENOMIC DNA]</scope>
    <source>
        <strain evidence="1">FIL2</strain>
    </source>
</reference>
<dbReference type="AlphaFoldDB" id="A0A2T8JES7"/>
<dbReference type="Proteomes" id="UP000243499">
    <property type="component" value="Chromosome 4"/>
</dbReference>
<gene>
    <name evidence="1" type="ORF">PAHAL_4G328600</name>
</gene>